<dbReference type="Proteomes" id="UP001169027">
    <property type="component" value="Unassembled WGS sequence"/>
</dbReference>
<evidence type="ECO:0000313" key="2">
    <source>
        <dbReference type="EMBL" id="MDO1531303.1"/>
    </source>
</evidence>
<feature type="domain" description="SGNH hydrolase-type esterase" evidence="1">
    <location>
        <begin position="56"/>
        <end position="227"/>
    </location>
</feature>
<evidence type="ECO:0000313" key="3">
    <source>
        <dbReference type="Proteomes" id="UP001169027"/>
    </source>
</evidence>
<comment type="caution">
    <text evidence="2">The sequence shown here is derived from an EMBL/GenBank/DDBJ whole genome shotgun (WGS) entry which is preliminary data.</text>
</comment>
<dbReference type="PANTHER" id="PTHR30383:SF5">
    <property type="entry name" value="SGNH HYDROLASE-TYPE ESTERASE DOMAIN-CONTAINING PROTEIN"/>
    <property type="match status" value="1"/>
</dbReference>
<dbReference type="InterPro" id="IPR051532">
    <property type="entry name" value="Ester_Hydrolysis_Enzymes"/>
</dbReference>
<evidence type="ECO:0000259" key="1">
    <source>
        <dbReference type="Pfam" id="PF13472"/>
    </source>
</evidence>
<name>A0ABT8RYF7_9BURK</name>
<dbReference type="InterPro" id="IPR013830">
    <property type="entry name" value="SGNH_hydro"/>
</dbReference>
<organism evidence="2 3">
    <name type="scientific">Variovorax ginsengisoli</name>
    <dbReference type="NCBI Taxonomy" id="363844"/>
    <lineage>
        <taxon>Bacteria</taxon>
        <taxon>Pseudomonadati</taxon>
        <taxon>Pseudomonadota</taxon>
        <taxon>Betaproteobacteria</taxon>
        <taxon>Burkholderiales</taxon>
        <taxon>Comamonadaceae</taxon>
        <taxon>Variovorax</taxon>
    </lineage>
</organism>
<dbReference type="PANTHER" id="PTHR30383">
    <property type="entry name" value="THIOESTERASE 1/PROTEASE 1/LYSOPHOSPHOLIPASE L1"/>
    <property type="match status" value="1"/>
</dbReference>
<accession>A0ABT8RYF7</accession>
<dbReference type="Pfam" id="PF13472">
    <property type="entry name" value="Lipase_GDSL_2"/>
    <property type="match status" value="1"/>
</dbReference>
<protein>
    <submittedName>
        <fullName evidence="2">GDSL-type esterase/lipase family protein</fullName>
    </submittedName>
</protein>
<dbReference type="SUPFAM" id="SSF52266">
    <property type="entry name" value="SGNH hydrolase"/>
    <property type="match status" value="1"/>
</dbReference>
<keyword evidence="3" id="KW-1185">Reference proteome</keyword>
<dbReference type="EMBL" id="JAUKVY010000002">
    <property type="protein sequence ID" value="MDO1531303.1"/>
    <property type="molecule type" value="Genomic_DNA"/>
</dbReference>
<dbReference type="Gene3D" id="3.40.50.1110">
    <property type="entry name" value="SGNH hydrolase"/>
    <property type="match status" value="1"/>
</dbReference>
<dbReference type="InterPro" id="IPR036514">
    <property type="entry name" value="SGNH_hydro_sf"/>
</dbReference>
<reference evidence="2" key="1">
    <citation type="submission" date="2023-06" db="EMBL/GenBank/DDBJ databases">
        <authorList>
            <person name="Jiang Y."/>
            <person name="Liu Q."/>
        </authorList>
    </citation>
    <scope>NUCLEOTIDE SEQUENCE</scope>
    <source>
        <strain evidence="2">CGMCC 1.12090</strain>
    </source>
</reference>
<proteinExistence type="predicted"/>
<dbReference type="RefSeq" id="WP_301803720.1">
    <property type="nucleotide sequence ID" value="NZ_JAUJZH010000002.1"/>
</dbReference>
<sequence>MKRSHIAAGAGLSVLLGLAAATAGYAALRLHRSTRLARRAHRFERQAEPEGARLLVVGDSTAGGAGASEPIHSLPGLLSRANPSLTVVNKSQPGARFADILEQLDGNERFDAVLVLGGTHDVLGTTRDAVLRDLVQRVAQRARVRAQVVVFMPPGNLGNLRVFLPPWSWWMSYRARRLQAVVAEVARANGAQHVALFMAREDDPFARHPRRLSSRDGLHPSDAGYELWQRELETQAQLSARLRKIGRSAAVRGPVT</sequence>
<gene>
    <name evidence="2" type="ORF">Q2T77_03300</name>
</gene>